<evidence type="ECO:0000313" key="4">
    <source>
        <dbReference type="Proteomes" id="UP000533954"/>
    </source>
</evidence>
<feature type="non-terminal residue" evidence="3">
    <location>
        <position position="813"/>
    </location>
</feature>
<dbReference type="GO" id="GO:0005634">
    <property type="term" value="C:nucleus"/>
    <property type="evidence" value="ECO:0007669"/>
    <property type="project" value="TreeGrafter"/>
</dbReference>
<dbReference type="GO" id="GO:0005737">
    <property type="term" value="C:cytoplasm"/>
    <property type="evidence" value="ECO:0007669"/>
    <property type="project" value="TreeGrafter"/>
</dbReference>
<dbReference type="PANTHER" id="PTHR22437:SF1">
    <property type="entry name" value="STORKHEAD-BOX PROTEIN 1"/>
    <property type="match status" value="1"/>
</dbReference>
<dbReference type="OrthoDB" id="10020110at2759"/>
<dbReference type="GO" id="GO:0000977">
    <property type="term" value="F:RNA polymerase II transcription regulatory region sequence-specific DNA binding"/>
    <property type="evidence" value="ECO:0007669"/>
    <property type="project" value="TreeGrafter"/>
</dbReference>
<keyword evidence="4" id="KW-1185">Reference proteome</keyword>
<gene>
    <name evidence="3" type="primary">Stox1</name>
    <name evidence="3" type="ORF">EUDELE_R13413</name>
</gene>
<dbReference type="InterPro" id="IPR019391">
    <property type="entry name" value="Storkhead-box_WHD"/>
</dbReference>
<reference evidence="3 4" key="1">
    <citation type="submission" date="2019-09" db="EMBL/GenBank/DDBJ databases">
        <title>Bird 10,000 Genomes (B10K) Project - Family phase.</title>
        <authorList>
            <person name="Zhang G."/>
        </authorList>
    </citation>
    <scope>NUCLEOTIDE SEQUENCE [LARGE SCALE GENOMIC DNA]</scope>
    <source>
        <strain evidence="3">B10K-LSUMZ-16893</strain>
    </source>
</reference>
<accession>A0A7K7V579</accession>
<dbReference type="GO" id="GO:0006357">
    <property type="term" value="P:regulation of transcription by RNA polymerase II"/>
    <property type="evidence" value="ECO:0007669"/>
    <property type="project" value="InterPro"/>
</dbReference>
<feature type="region of interest" description="Disordered" evidence="1">
    <location>
        <begin position="308"/>
        <end position="351"/>
    </location>
</feature>
<comment type="caution">
    <text evidence="3">The sequence shown here is derived from an EMBL/GenBank/DDBJ whole genome shotgun (WGS) entry which is preliminary data.</text>
</comment>
<feature type="non-terminal residue" evidence="3">
    <location>
        <position position="1"/>
    </location>
</feature>
<organism evidence="3 4">
    <name type="scientific">Eudromia elegans</name>
    <name type="common">Elegant crested-tinamou</name>
    <dbReference type="NCBI Taxonomy" id="8805"/>
    <lineage>
        <taxon>Eukaryota</taxon>
        <taxon>Metazoa</taxon>
        <taxon>Chordata</taxon>
        <taxon>Craniata</taxon>
        <taxon>Vertebrata</taxon>
        <taxon>Euteleostomi</taxon>
        <taxon>Archelosauria</taxon>
        <taxon>Archosauria</taxon>
        <taxon>Dinosauria</taxon>
        <taxon>Saurischia</taxon>
        <taxon>Theropoda</taxon>
        <taxon>Coelurosauria</taxon>
        <taxon>Aves</taxon>
        <taxon>Palaeognathae</taxon>
        <taxon>Tinamiformes</taxon>
        <taxon>Tinamidae</taxon>
        <taxon>Eudromia</taxon>
    </lineage>
</organism>
<proteinExistence type="predicted"/>
<evidence type="ECO:0000259" key="2">
    <source>
        <dbReference type="Pfam" id="PF10264"/>
    </source>
</evidence>
<dbReference type="EMBL" id="VZSX01000050">
    <property type="protein sequence ID" value="NXA36610.1"/>
    <property type="molecule type" value="Genomic_DNA"/>
</dbReference>
<dbReference type="InterPro" id="IPR040126">
    <property type="entry name" value="STOX1/2"/>
</dbReference>
<sequence>ALGDVLMNPLPQSQRVPLAEALCCTISEMNANHVMATQETLTEQLVKNYPGIAVPSHETVYHTLGTLIKERKIYHTGEGYFIVTPSTYFLTHNATEATKRGPLEDSCCSSPSVTYLVTIQRCADLMKENIPTVSYYRSCHCFPGRNMLYEQRHEQHMSPEPNGGGKKGCKELKPSVQNEMASTSGEIHSWEIIKPLVSVKEKLKCKRFGFGLFWRNKSRKEYSTFSAQFPPQEWPVRDEDDLDNIPRDIEHEIIKRINPMLTVDNLIKHTVLMQKLEEQKRYISKGTSAEPLPVGQNHLSKEQETQCKMARHGKKSKPSKEKQISRSNRKSQVQVLTSQSEKPEEHLPLPVTNPELFETAAASQVIYKKQIKNPFQGLSWRHGFYVKGNKGQTKSQPKPRARKQERRSLDSSKTFGYEAEQLFAEKQADKAKPNKLLHVNRSSLQLSKDSLSEKVSYLQGSTLQTDDKCKYFMESSISEGSICRQTAQKKPAALQKSPCSYIEDDVVCKGDAKYSLNPKDEHCKYKAHSACQLLDQTSNAFQSASLSNYTTNSANLLKENGVKYRQKTDKKKELVFKYDCNHWSRSAKLGSEGFTDDCPLVYQKAHDGNDCGSLYLGDNSECGEAGHLHPGRAFSDAKDCHRAVQKAQKTTICIKNKKVNIHPDQPSATVSNCDSREHEYTECSSLAEPKEGPKVHKETDFTQSCSCSPVLLTRHRKEEETDLSACVKASAVANFRKATGAEAGVGAPQSCSYGMGEELERSALGPQAKERRNSVVKNGLLLNSACAVISGQNNLEGTENYSIAGDSGIDSPR</sequence>
<feature type="domain" description="Winged helix Storkhead-box1" evidence="2">
    <location>
        <begin position="7"/>
        <end position="85"/>
    </location>
</feature>
<feature type="region of interest" description="Disordered" evidence="1">
    <location>
        <begin position="387"/>
        <end position="411"/>
    </location>
</feature>
<protein>
    <submittedName>
        <fullName evidence="3">STOX1 protein</fullName>
    </submittedName>
</protein>
<feature type="compositionally biased region" description="Polar residues" evidence="1">
    <location>
        <begin position="330"/>
        <end position="340"/>
    </location>
</feature>
<evidence type="ECO:0000313" key="3">
    <source>
        <dbReference type="EMBL" id="NXA36610.1"/>
    </source>
</evidence>
<dbReference type="AlphaFoldDB" id="A0A7K7V579"/>
<dbReference type="Proteomes" id="UP000533954">
    <property type="component" value="Unassembled WGS sequence"/>
</dbReference>
<name>A0A7K7V579_EUDEL</name>
<dbReference type="Pfam" id="PF10264">
    <property type="entry name" value="WHD_Storkhead"/>
    <property type="match status" value="1"/>
</dbReference>
<dbReference type="PANTHER" id="PTHR22437">
    <property type="entry name" value="WINGED HELIX DOMAIN-CONTAINING PROTEIN"/>
    <property type="match status" value="1"/>
</dbReference>
<evidence type="ECO:0000256" key="1">
    <source>
        <dbReference type="SAM" id="MobiDB-lite"/>
    </source>
</evidence>